<keyword evidence="9" id="KW-1185">Reference proteome</keyword>
<dbReference type="InterPro" id="IPR017853">
    <property type="entry name" value="GH"/>
</dbReference>
<dbReference type="GO" id="GO:0030203">
    <property type="term" value="P:glycosaminoglycan metabolic process"/>
    <property type="evidence" value="ECO:0007669"/>
    <property type="project" value="TreeGrafter"/>
</dbReference>
<gene>
    <name evidence="8" type="ORF">SAMN04488055_4754</name>
</gene>
<dbReference type="GO" id="GO:0016020">
    <property type="term" value="C:membrane"/>
    <property type="evidence" value="ECO:0007669"/>
    <property type="project" value="TreeGrafter"/>
</dbReference>
<proteinExistence type="inferred from homology"/>
<dbReference type="EC" id="3.2.1.52" evidence="3"/>
<dbReference type="Proteomes" id="UP000185003">
    <property type="component" value="Unassembled WGS sequence"/>
</dbReference>
<protein>
    <recommendedName>
        <fullName evidence="3">beta-N-acetylhexosaminidase</fullName>
        <ecNumber evidence="3">3.2.1.52</ecNumber>
    </recommendedName>
</protein>
<feature type="domain" description="Beta-hexosaminidase bacterial type N-terminal" evidence="7">
    <location>
        <begin position="13"/>
        <end position="101"/>
    </location>
</feature>
<keyword evidence="5" id="KW-0326">Glycosidase</keyword>
<evidence type="ECO:0000259" key="7">
    <source>
        <dbReference type="Pfam" id="PF02838"/>
    </source>
</evidence>
<reference evidence="8 9" key="1">
    <citation type="submission" date="2016-11" db="EMBL/GenBank/DDBJ databases">
        <authorList>
            <person name="Jaros S."/>
            <person name="Januszkiewicz K."/>
            <person name="Wedrychowicz H."/>
        </authorList>
    </citation>
    <scope>NUCLEOTIDE SEQUENCE [LARGE SCALE GENOMIC DNA]</scope>
    <source>
        <strain evidence="8 9">DSM 24787</strain>
    </source>
</reference>
<dbReference type="GO" id="GO:0004563">
    <property type="term" value="F:beta-N-acetylhexosaminidase activity"/>
    <property type="evidence" value="ECO:0007669"/>
    <property type="project" value="UniProtKB-EC"/>
</dbReference>
<evidence type="ECO:0000313" key="9">
    <source>
        <dbReference type="Proteomes" id="UP000185003"/>
    </source>
</evidence>
<evidence type="ECO:0000256" key="2">
    <source>
        <dbReference type="ARBA" id="ARBA00006285"/>
    </source>
</evidence>
<dbReference type="STRING" id="536979.SAMN04488055_4754"/>
<dbReference type="InterPro" id="IPR015883">
    <property type="entry name" value="Glyco_hydro_20_cat"/>
</dbReference>
<dbReference type="AlphaFoldDB" id="A0A1N6JZI4"/>
<dbReference type="EMBL" id="FSRA01000002">
    <property type="protein sequence ID" value="SIO49649.1"/>
    <property type="molecule type" value="Genomic_DNA"/>
</dbReference>
<dbReference type="PANTHER" id="PTHR22600">
    <property type="entry name" value="BETA-HEXOSAMINIDASE"/>
    <property type="match status" value="1"/>
</dbReference>
<feature type="domain" description="Glycoside hydrolase family 20 catalytic" evidence="6">
    <location>
        <begin position="104"/>
        <end position="210"/>
    </location>
</feature>
<dbReference type="Pfam" id="PF00728">
    <property type="entry name" value="Glyco_hydro_20"/>
    <property type="match status" value="1"/>
</dbReference>
<dbReference type="SUPFAM" id="SSF55545">
    <property type="entry name" value="beta-N-acetylhexosaminidase-like domain"/>
    <property type="match status" value="1"/>
</dbReference>
<dbReference type="PRINTS" id="PR00738">
    <property type="entry name" value="GLHYDRLASE20"/>
</dbReference>
<evidence type="ECO:0000256" key="3">
    <source>
        <dbReference type="ARBA" id="ARBA00012663"/>
    </source>
</evidence>
<dbReference type="InterPro" id="IPR029018">
    <property type="entry name" value="Hex-like_dom2"/>
</dbReference>
<comment type="catalytic activity">
    <reaction evidence="1">
        <text>Hydrolysis of terminal non-reducing N-acetyl-D-hexosamine residues in N-acetyl-beta-D-hexosaminides.</text>
        <dbReference type="EC" id="3.2.1.52"/>
    </reaction>
</comment>
<dbReference type="Pfam" id="PF02838">
    <property type="entry name" value="Glyco_hydro_20b"/>
    <property type="match status" value="1"/>
</dbReference>
<accession>A0A1N6JZI4</accession>
<dbReference type="Gene3D" id="3.20.20.80">
    <property type="entry name" value="Glycosidases"/>
    <property type="match status" value="1"/>
</dbReference>
<organism evidence="8 9">
    <name type="scientific">Chitinophaga niabensis</name>
    <dbReference type="NCBI Taxonomy" id="536979"/>
    <lineage>
        <taxon>Bacteria</taxon>
        <taxon>Pseudomonadati</taxon>
        <taxon>Bacteroidota</taxon>
        <taxon>Chitinophagia</taxon>
        <taxon>Chitinophagales</taxon>
        <taxon>Chitinophagaceae</taxon>
        <taxon>Chitinophaga</taxon>
    </lineage>
</organism>
<evidence type="ECO:0000256" key="4">
    <source>
        <dbReference type="ARBA" id="ARBA00022801"/>
    </source>
</evidence>
<dbReference type="Gene3D" id="3.30.379.10">
    <property type="entry name" value="Chitobiase/beta-hexosaminidase domain 2-like"/>
    <property type="match status" value="1"/>
</dbReference>
<evidence type="ECO:0000256" key="1">
    <source>
        <dbReference type="ARBA" id="ARBA00001231"/>
    </source>
</evidence>
<comment type="similarity">
    <text evidence="2">Belongs to the glycosyl hydrolase 20 family.</text>
</comment>
<dbReference type="SUPFAM" id="SSF51445">
    <property type="entry name" value="(Trans)glycosidases"/>
    <property type="match status" value="1"/>
</dbReference>
<evidence type="ECO:0000313" key="8">
    <source>
        <dbReference type="EMBL" id="SIO49649.1"/>
    </source>
</evidence>
<evidence type="ECO:0000259" key="6">
    <source>
        <dbReference type="Pfam" id="PF00728"/>
    </source>
</evidence>
<dbReference type="InterPro" id="IPR025705">
    <property type="entry name" value="Beta_hexosaminidase_sua/sub"/>
</dbReference>
<keyword evidence="4 8" id="KW-0378">Hydrolase</keyword>
<dbReference type="PANTHER" id="PTHR22600:SF57">
    <property type="entry name" value="BETA-N-ACETYLHEXOSAMINIDASE"/>
    <property type="match status" value="1"/>
</dbReference>
<dbReference type="GO" id="GO:0005975">
    <property type="term" value="P:carbohydrate metabolic process"/>
    <property type="evidence" value="ECO:0007669"/>
    <property type="project" value="InterPro"/>
</dbReference>
<dbReference type="InterPro" id="IPR015882">
    <property type="entry name" value="HEX_bac_N"/>
</dbReference>
<evidence type="ECO:0000256" key="5">
    <source>
        <dbReference type="ARBA" id="ARBA00023295"/>
    </source>
</evidence>
<sequence length="597" mass="68322">MHTCKEMLVLHEGFSKEASRLQSLLKEQGYALRITKPKITGPYLQILYADSLPKEGYTLQIAKEGIAITAGDEQGLFYATQTLLQLVPSNGIVQYCRIKDWPAFSWRGYMVDVGRNYQSMATLKQQIAIIARYKYNIFHFHFTEDIAWRLASRKYPELTAPESMTRHKGKFYTEADLKELIAYCRDLHITLIPEIDMPGHSAAFKRAMKTDMQTDSGMAMVKNILKEFCETYDVPYLHIGGDEVHITNKQFLPEMIAYIHALGKQTIGWDPGGNLGTKTLRQLWMYKTGTDTGRTYIDSRHLYINHFDPLESVVTLYFRMIGNQPKENASMKGGTLCLWHDRNITHEMDMFRMNPVYPDILTFGERIWTGGGSAQWTTRIGLPGSASATAFAAFEKRLLTHQQRYFSNLPFPYVKQSNITWQLYGPFENGGDLRKEFDISKMKPALEAIGGTIVLRHWWAPNIDGWIADPKENTTWYATTKIWSDADKMENFWIGFNNFSRSPATDSPPKDAWDNKKSAVWVNGKLVPPPVWKRGGEKGDGEIPLVDEGYEYRSPTPVKLQKGWNTIRVKAPVGSFTPVNWQNPVKWMFTMVKAPVN</sequence>
<name>A0A1N6JZI4_9BACT</name>